<evidence type="ECO:0000256" key="8">
    <source>
        <dbReference type="ARBA" id="ARBA00023170"/>
    </source>
</evidence>
<dbReference type="InterPro" id="IPR004117">
    <property type="entry name" value="7tm6_olfct_rcpt"/>
</dbReference>
<keyword evidence="6 10" id="KW-1133">Transmembrane helix</keyword>
<name>A0A9P0BQQ1_CHRIL</name>
<dbReference type="PANTHER" id="PTHR21137:SF35">
    <property type="entry name" value="ODORANT RECEPTOR 19A-RELATED"/>
    <property type="match status" value="1"/>
</dbReference>
<sequence>MPRKTKDLLRNVCRYVYYAGANNCWYEDIYKESKYYRLYSVITFSIYTIMIFLENLAALFGEFPEVEKNSAVMFAAIHNIVLTKMFLLLYHKNSIRKLNYEMATIGEDFEEDYVMKKQYRKAKVGICLYIISVYLSLTAYGVESARRSIVEGAPFYTVVTYLPLYDDNSVVALIFRIFFYITWLYMMLPMMSADCMPITHLITLTYKFITLCHHFERIRTEFDSDVLSKNKRMAIDKLKAGCLQGIRMHQKLLYLADEIHRVFGIIMSLQVCESSAVAVLLLLRLALSPHLDLTNAFMTYTFVGSLFLLLALNLWNAGEVTYQASLLSSAMFYSGWHLCEMEKPSHRDIRWLTLIGCAQAKKPLILKAFGIQDLSYETFVSVARMTYSVFAVFYQRGE</sequence>
<proteinExistence type="inferred from homology"/>
<evidence type="ECO:0000256" key="10">
    <source>
        <dbReference type="RuleBase" id="RU351113"/>
    </source>
</evidence>
<dbReference type="OrthoDB" id="7420138at2759"/>
<feature type="transmembrane region" description="Helical" evidence="10">
    <location>
        <begin position="124"/>
        <end position="142"/>
    </location>
</feature>
<comment type="subcellular location">
    <subcellularLocation>
        <location evidence="1 10">Cell membrane</location>
        <topology evidence="1 10">Multi-pass membrane protein</topology>
    </subcellularLocation>
</comment>
<keyword evidence="4 10" id="KW-0812">Transmembrane</keyword>
<feature type="transmembrane region" description="Helical" evidence="10">
    <location>
        <begin position="72"/>
        <end position="90"/>
    </location>
</feature>
<dbReference type="Pfam" id="PF02949">
    <property type="entry name" value="7tm_6"/>
    <property type="match status" value="1"/>
</dbReference>
<keyword evidence="12" id="KW-1185">Reference proteome</keyword>
<comment type="caution">
    <text evidence="10">Lacks conserved residue(s) required for the propagation of feature annotation.</text>
</comment>
<evidence type="ECO:0000256" key="7">
    <source>
        <dbReference type="ARBA" id="ARBA00023136"/>
    </source>
</evidence>
<feature type="transmembrane region" description="Helical" evidence="10">
    <location>
        <begin position="262"/>
        <end position="285"/>
    </location>
</feature>
<dbReference type="EMBL" id="LR824019">
    <property type="protein sequence ID" value="CAH0588027.1"/>
    <property type="molecule type" value="Genomic_DNA"/>
</dbReference>
<evidence type="ECO:0000256" key="2">
    <source>
        <dbReference type="ARBA" id="ARBA00022475"/>
    </source>
</evidence>
<dbReference type="PANTHER" id="PTHR21137">
    <property type="entry name" value="ODORANT RECEPTOR"/>
    <property type="match status" value="1"/>
</dbReference>
<evidence type="ECO:0000256" key="4">
    <source>
        <dbReference type="ARBA" id="ARBA00022692"/>
    </source>
</evidence>
<evidence type="ECO:0000256" key="9">
    <source>
        <dbReference type="ARBA" id="ARBA00023224"/>
    </source>
</evidence>
<accession>A0A9P0BQQ1</accession>
<evidence type="ECO:0000256" key="3">
    <source>
        <dbReference type="ARBA" id="ARBA00022606"/>
    </source>
</evidence>
<dbReference type="GO" id="GO:0004984">
    <property type="term" value="F:olfactory receptor activity"/>
    <property type="evidence" value="ECO:0007669"/>
    <property type="project" value="InterPro"/>
</dbReference>
<feature type="transmembrane region" description="Helical" evidence="10">
    <location>
        <begin position="38"/>
        <end position="60"/>
    </location>
</feature>
<keyword evidence="2" id="KW-1003">Cell membrane</keyword>
<protein>
    <recommendedName>
        <fullName evidence="10">Odorant receptor</fullName>
    </recommendedName>
</protein>
<feature type="transmembrane region" description="Helical" evidence="10">
    <location>
        <begin position="170"/>
        <end position="188"/>
    </location>
</feature>
<dbReference type="GO" id="GO:0005549">
    <property type="term" value="F:odorant binding"/>
    <property type="evidence" value="ECO:0007669"/>
    <property type="project" value="InterPro"/>
</dbReference>
<evidence type="ECO:0000313" key="11">
    <source>
        <dbReference type="EMBL" id="CAH0588027.1"/>
    </source>
</evidence>
<reference evidence="11" key="1">
    <citation type="submission" date="2021-12" db="EMBL/GenBank/DDBJ databases">
        <authorList>
            <person name="King R."/>
        </authorList>
    </citation>
    <scope>NUCLEOTIDE SEQUENCE</scope>
</reference>
<keyword evidence="5 10" id="KW-0552">Olfaction</keyword>
<keyword evidence="8 10" id="KW-0675">Receptor</keyword>
<keyword evidence="9 10" id="KW-0807">Transducer</keyword>
<evidence type="ECO:0000256" key="6">
    <source>
        <dbReference type="ARBA" id="ARBA00022989"/>
    </source>
</evidence>
<dbReference type="GO" id="GO:0007165">
    <property type="term" value="P:signal transduction"/>
    <property type="evidence" value="ECO:0007669"/>
    <property type="project" value="UniProtKB-KW"/>
</dbReference>
<evidence type="ECO:0000256" key="5">
    <source>
        <dbReference type="ARBA" id="ARBA00022725"/>
    </source>
</evidence>
<dbReference type="Proteomes" id="UP001154114">
    <property type="component" value="Chromosome 16"/>
</dbReference>
<evidence type="ECO:0000313" key="12">
    <source>
        <dbReference type="Proteomes" id="UP001154114"/>
    </source>
</evidence>
<keyword evidence="3 10" id="KW-0716">Sensory transduction</keyword>
<gene>
    <name evidence="11" type="ORF">CINC_LOCUS3857</name>
</gene>
<dbReference type="GO" id="GO:0005886">
    <property type="term" value="C:plasma membrane"/>
    <property type="evidence" value="ECO:0007669"/>
    <property type="project" value="UniProtKB-SubCell"/>
</dbReference>
<keyword evidence="7 10" id="KW-0472">Membrane</keyword>
<evidence type="ECO:0000256" key="1">
    <source>
        <dbReference type="ARBA" id="ARBA00004651"/>
    </source>
</evidence>
<dbReference type="AlphaFoldDB" id="A0A9P0BQQ1"/>
<feature type="transmembrane region" description="Helical" evidence="10">
    <location>
        <begin position="297"/>
        <end position="315"/>
    </location>
</feature>
<comment type="similarity">
    <text evidence="10">Belongs to the insect chemoreceptor superfamily. Heteromeric odorant receptor channel (TC 1.A.69) family.</text>
</comment>
<organism evidence="11 12">
    <name type="scientific">Chrysodeixis includens</name>
    <name type="common">Soybean looper</name>
    <name type="synonym">Pseudoplusia includens</name>
    <dbReference type="NCBI Taxonomy" id="689277"/>
    <lineage>
        <taxon>Eukaryota</taxon>
        <taxon>Metazoa</taxon>
        <taxon>Ecdysozoa</taxon>
        <taxon>Arthropoda</taxon>
        <taxon>Hexapoda</taxon>
        <taxon>Insecta</taxon>
        <taxon>Pterygota</taxon>
        <taxon>Neoptera</taxon>
        <taxon>Endopterygota</taxon>
        <taxon>Lepidoptera</taxon>
        <taxon>Glossata</taxon>
        <taxon>Ditrysia</taxon>
        <taxon>Noctuoidea</taxon>
        <taxon>Noctuidae</taxon>
        <taxon>Plusiinae</taxon>
        <taxon>Chrysodeixis</taxon>
    </lineage>
</organism>